<gene>
    <name evidence="1" type="ORF">CHARACLAT_015239</name>
</gene>
<comment type="caution">
    <text evidence="1">The sequence shown here is derived from an EMBL/GenBank/DDBJ whole genome shotgun (WGS) entry which is preliminary data.</text>
</comment>
<protein>
    <submittedName>
        <fullName evidence="1">Uncharacterized protein</fullName>
    </submittedName>
</protein>
<keyword evidence="2" id="KW-1185">Reference proteome</keyword>
<organism evidence="1 2">
    <name type="scientific">Characodon lateralis</name>
    <dbReference type="NCBI Taxonomy" id="208331"/>
    <lineage>
        <taxon>Eukaryota</taxon>
        <taxon>Metazoa</taxon>
        <taxon>Chordata</taxon>
        <taxon>Craniata</taxon>
        <taxon>Vertebrata</taxon>
        <taxon>Euteleostomi</taxon>
        <taxon>Actinopterygii</taxon>
        <taxon>Neopterygii</taxon>
        <taxon>Teleostei</taxon>
        <taxon>Neoteleostei</taxon>
        <taxon>Acanthomorphata</taxon>
        <taxon>Ovalentaria</taxon>
        <taxon>Atherinomorphae</taxon>
        <taxon>Cyprinodontiformes</taxon>
        <taxon>Goodeidae</taxon>
        <taxon>Characodon</taxon>
    </lineage>
</organism>
<evidence type="ECO:0000313" key="1">
    <source>
        <dbReference type="EMBL" id="MED6284043.1"/>
    </source>
</evidence>
<accession>A0ABU7E9W5</accession>
<sequence>MPCYHAFTHKNIPQLQPKDPTSALLQPNIYIQTDPASESIQFILTTESMMDEECVNMSFDMRNKGNHFLIPELSKEYWLTFELSHLSHE</sequence>
<dbReference type="EMBL" id="JAHUTJ010050359">
    <property type="protein sequence ID" value="MED6284043.1"/>
    <property type="molecule type" value="Genomic_DNA"/>
</dbReference>
<name>A0ABU7E9W5_9TELE</name>
<proteinExistence type="predicted"/>
<dbReference type="Proteomes" id="UP001352852">
    <property type="component" value="Unassembled WGS sequence"/>
</dbReference>
<evidence type="ECO:0000313" key="2">
    <source>
        <dbReference type="Proteomes" id="UP001352852"/>
    </source>
</evidence>
<reference evidence="1 2" key="1">
    <citation type="submission" date="2021-06" db="EMBL/GenBank/DDBJ databases">
        <authorList>
            <person name="Palmer J.M."/>
        </authorList>
    </citation>
    <scope>NUCLEOTIDE SEQUENCE [LARGE SCALE GENOMIC DNA]</scope>
    <source>
        <strain evidence="1 2">CL_MEX2019</strain>
        <tissue evidence="1">Muscle</tissue>
    </source>
</reference>